<feature type="transmembrane region" description="Helical" evidence="1">
    <location>
        <begin position="89"/>
        <end position="110"/>
    </location>
</feature>
<keyword evidence="1" id="KW-1133">Transmembrane helix</keyword>
<organism evidence="2">
    <name type="scientific">Psilocybe cubensis</name>
    <name type="common">Psychedelic mushroom</name>
    <name type="synonym">Stropharia cubensis</name>
    <dbReference type="NCBI Taxonomy" id="181762"/>
    <lineage>
        <taxon>Eukaryota</taxon>
        <taxon>Fungi</taxon>
        <taxon>Dikarya</taxon>
        <taxon>Basidiomycota</taxon>
        <taxon>Agaricomycotina</taxon>
        <taxon>Agaricomycetes</taxon>
        <taxon>Agaricomycetidae</taxon>
        <taxon>Agaricales</taxon>
        <taxon>Agaricineae</taxon>
        <taxon>Strophariaceae</taxon>
        <taxon>Psilocybe</taxon>
    </lineage>
</organism>
<gene>
    <name evidence="2" type="ORF">JR316_007430</name>
</gene>
<evidence type="ECO:0000256" key="1">
    <source>
        <dbReference type="SAM" id="Phobius"/>
    </source>
</evidence>
<sequence length="192" mass="20960">MNTAGPDVPPFDASNRHFYLPFSLSRDLEIASYVLVSAMVPRSIQVTAPVGNCEMLSKVPPAVFLVALPSTSLLFYFRVSALYSNKYVSAVFFVMWLSILGGCIPIIRSVSGAHIGPTNYCISIALEDAAAPGTIIPLIYDSTIFIAISWRLMRMSLPHDTGLKEAVKVVAFGKNLSKFSKSLLQDGQAYYL</sequence>
<keyword evidence="1" id="KW-0812">Transmembrane</keyword>
<keyword evidence="1" id="KW-0472">Membrane</keyword>
<proteinExistence type="predicted"/>
<name>A0A8H7XU72_PSICU</name>
<feature type="transmembrane region" description="Helical" evidence="1">
    <location>
        <begin position="130"/>
        <end position="150"/>
    </location>
</feature>
<feature type="transmembrane region" description="Helical" evidence="1">
    <location>
        <begin position="59"/>
        <end position="77"/>
    </location>
</feature>
<dbReference type="AlphaFoldDB" id="A0A8H7XU72"/>
<reference evidence="2" key="1">
    <citation type="submission" date="2021-02" db="EMBL/GenBank/DDBJ databases">
        <title>Psilocybe cubensis genome.</title>
        <authorList>
            <person name="Mckernan K.J."/>
            <person name="Crawford S."/>
            <person name="Trippe A."/>
            <person name="Kane L.T."/>
            <person name="Mclaughlin S."/>
        </authorList>
    </citation>
    <scope>NUCLEOTIDE SEQUENCE [LARGE SCALE GENOMIC DNA]</scope>
    <source>
        <strain evidence="2">MGC-MH-2018</strain>
    </source>
</reference>
<dbReference type="EMBL" id="JAFIQS010000007">
    <property type="protein sequence ID" value="KAG5167092.1"/>
    <property type="molecule type" value="Genomic_DNA"/>
</dbReference>
<evidence type="ECO:0000313" key="2">
    <source>
        <dbReference type="EMBL" id="KAG5167092.1"/>
    </source>
</evidence>
<accession>A0A8H7XU72</accession>
<protein>
    <submittedName>
        <fullName evidence="2">Uncharacterized protein</fullName>
    </submittedName>
</protein>
<comment type="caution">
    <text evidence="2">The sequence shown here is derived from an EMBL/GenBank/DDBJ whole genome shotgun (WGS) entry which is preliminary data.</text>
</comment>